<reference evidence="10 11" key="1">
    <citation type="submission" date="2024-02" db="EMBL/GenBank/DDBJ databases">
        <title>Chromosome-scale genome assembly of the rough periwinkle Littorina saxatilis.</title>
        <authorList>
            <person name="De Jode A."/>
            <person name="Faria R."/>
            <person name="Formenti G."/>
            <person name="Sims Y."/>
            <person name="Smith T.P."/>
            <person name="Tracey A."/>
            <person name="Wood J.M.D."/>
            <person name="Zagrodzka Z.B."/>
            <person name="Johannesson K."/>
            <person name="Butlin R.K."/>
            <person name="Leder E.H."/>
        </authorList>
    </citation>
    <scope>NUCLEOTIDE SEQUENCE [LARGE SCALE GENOMIC DNA]</scope>
    <source>
        <strain evidence="10">Snail1</strain>
        <tissue evidence="10">Muscle</tissue>
    </source>
</reference>
<dbReference type="InterPro" id="IPR003409">
    <property type="entry name" value="MORN"/>
</dbReference>
<keyword evidence="11" id="KW-1185">Reference proteome</keyword>
<name>A0AAN9B7J6_9CAEN</name>
<dbReference type="Pfam" id="PF02493">
    <property type="entry name" value="MORN"/>
    <property type="match status" value="9"/>
</dbReference>
<dbReference type="GO" id="GO:0031514">
    <property type="term" value="C:motile cilium"/>
    <property type="evidence" value="ECO:0007669"/>
    <property type="project" value="UniProtKB-SubCell"/>
</dbReference>
<evidence type="ECO:0000313" key="10">
    <source>
        <dbReference type="EMBL" id="KAK7100770.1"/>
    </source>
</evidence>
<keyword evidence="5" id="KW-0282">Flagellum</keyword>
<keyword evidence="3" id="KW-0963">Cytoplasm</keyword>
<feature type="region of interest" description="Disordered" evidence="9">
    <location>
        <begin position="868"/>
        <end position="893"/>
    </location>
</feature>
<proteinExistence type="predicted"/>
<dbReference type="SUPFAM" id="SSF82185">
    <property type="entry name" value="Histone H3 K4-specific methyltransferase SET7/9 N-terminal domain"/>
    <property type="match status" value="3"/>
</dbReference>
<evidence type="ECO:0000256" key="8">
    <source>
        <dbReference type="ARBA" id="ARBA00023273"/>
    </source>
</evidence>
<feature type="region of interest" description="Disordered" evidence="9">
    <location>
        <begin position="1"/>
        <end position="61"/>
    </location>
</feature>
<feature type="compositionally biased region" description="Basic residues" evidence="9">
    <location>
        <begin position="1"/>
        <end position="10"/>
    </location>
</feature>
<keyword evidence="6" id="KW-0969">Cilium</keyword>
<feature type="compositionally biased region" description="Basic and acidic residues" evidence="9">
    <location>
        <begin position="11"/>
        <end position="28"/>
    </location>
</feature>
<dbReference type="Gene3D" id="2.20.110.10">
    <property type="entry name" value="Histone H3 K4-specific methyltransferase SET7/9 N-terminal domain"/>
    <property type="match status" value="3"/>
</dbReference>
<dbReference type="PANTHER" id="PTHR46613:SF1">
    <property type="entry name" value="RADIAL SPOKE HEAD 10 HOMOLOG B-RELATED"/>
    <property type="match status" value="1"/>
</dbReference>
<evidence type="ECO:0000256" key="5">
    <source>
        <dbReference type="ARBA" id="ARBA00022846"/>
    </source>
</evidence>
<evidence type="ECO:0000256" key="2">
    <source>
        <dbReference type="ARBA" id="ARBA00004430"/>
    </source>
</evidence>
<feature type="compositionally biased region" description="Polar residues" evidence="9">
    <location>
        <begin position="720"/>
        <end position="743"/>
    </location>
</feature>
<keyword evidence="4" id="KW-0677">Repeat</keyword>
<keyword evidence="8" id="KW-0966">Cell projection</keyword>
<dbReference type="Proteomes" id="UP001374579">
    <property type="component" value="Unassembled WGS sequence"/>
</dbReference>
<comment type="caution">
    <text evidence="10">The sequence shown here is derived from an EMBL/GenBank/DDBJ whole genome shotgun (WGS) entry which is preliminary data.</text>
</comment>
<evidence type="ECO:0000256" key="7">
    <source>
        <dbReference type="ARBA" id="ARBA00023212"/>
    </source>
</evidence>
<organism evidence="10 11">
    <name type="scientific">Littorina saxatilis</name>
    <dbReference type="NCBI Taxonomy" id="31220"/>
    <lineage>
        <taxon>Eukaryota</taxon>
        <taxon>Metazoa</taxon>
        <taxon>Spiralia</taxon>
        <taxon>Lophotrochozoa</taxon>
        <taxon>Mollusca</taxon>
        <taxon>Gastropoda</taxon>
        <taxon>Caenogastropoda</taxon>
        <taxon>Littorinimorpha</taxon>
        <taxon>Littorinoidea</taxon>
        <taxon>Littorinidae</taxon>
        <taxon>Littorina</taxon>
    </lineage>
</organism>
<dbReference type="EMBL" id="JBAMIC010000011">
    <property type="protein sequence ID" value="KAK7100770.1"/>
    <property type="molecule type" value="Genomic_DNA"/>
</dbReference>
<gene>
    <name evidence="10" type="ORF">V1264_023656</name>
</gene>
<feature type="region of interest" description="Disordered" evidence="9">
    <location>
        <begin position="679"/>
        <end position="751"/>
    </location>
</feature>
<dbReference type="PANTHER" id="PTHR46613">
    <property type="entry name" value="RADIAL SPOKE HEAD 10 HOMOLOG B-RELATED"/>
    <property type="match status" value="1"/>
</dbReference>
<evidence type="ECO:0000256" key="3">
    <source>
        <dbReference type="ARBA" id="ARBA00022490"/>
    </source>
</evidence>
<dbReference type="GO" id="GO:0005930">
    <property type="term" value="C:axoneme"/>
    <property type="evidence" value="ECO:0007669"/>
    <property type="project" value="UniProtKB-SubCell"/>
</dbReference>
<dbReference type="AlphaFoldDB" id="A0AAN9B7J6"/>
<sequence>MATKEKKKGKESKSAKKAEEANDEKKTETPGSELEDSTSVEQNVEEQPTKEPTPEPVYDEPVLPELIIELYEGEKVRGQYEGDAVTFFKGGHIYKGMYAEGYMHGKGKYIWADGVEYEGEFFKNAVTGKGIYRWNDGSTYDGDVVDGKRHGQGTFRWGNNGMSYAGDWNQGVRSGKGRVEYDREGKSYYEGDIVRNIRHGWGVRQYTSGNLYKGMWFGNVRHGQGTMKWVDRNQIYTGQWENGIQHGIGQHIWLLSRVPGSQYPMRNMYDGEFVNGLRHGCGSFHYANGACYSGFWKNNMKHGKGKFMFKNGRVYEGMFEHDHIVEYPDFSMDGSTTPDLSGIRTRTPLPSDIASIHSNESRNTVSPNFQLEIDSLLNEFPEADRDEESNQVMYVITRHISSLRKIYNFYSQLGYEESPDNTFTMTRMQFWRFVKDCRFHHSEVTLTEMDRFIGKCFNRANYELHNPYERILQRQFVNYLVILAFQIHKERFEDSGPILAKCMNALVTENIMRYACNVKGNFYHETRRAVNGLVYMDQSYEIFQALSKPRKCAPKEPAFKMREFLFLLKDLKLVNKDLTPQCIIGVLSKDDPAVADGEGCYNMELEMTFLEFFEGLIGCAQIFATDAVVKDPTTPRPSTVLTQAASVYSMPALPSRVPSQVHGHKVGMDEVVELAIQQTQHHPGMSPGLPSETPRAPSSGAATIKTAREEGSTKGEGHTSMGNMLTTGSENVGTEPTSQQNSARDGEAHKSASFISTRTNATEENQPLMHSVVSMGGQRYTAEDDEDLADGGVHVRTELCDDEEELDEETRRFNFWTHQVHIFFTRKFFGPSEHLLKVKRLVENRRLEEERKRLCLQAISALSLVEESYPPGTTGLNTPKGRPESAASIQVPA</sequence>
<accession>A0AAN9B7J6</accession>
<keyword evidence="7" id="KW-0206">Cytoskeleton</keyword>
<evidence type="ECO:0000313" key="11">
    <source>
        <dbReference type="Proteomes" id="UP001374579"/>
    </source>
</evidence>
<evidence type="ECO:0000256" key="1">
    <source>
        <dbReference type="ARBA" id="ARBA00004230"/>
    </source>
</evidence>
<evidence type="ECO:0000256" key="6">
    <source>
        <dbReference type="ARBA" id="ARBA00023069"/>
    </source>
</evidence>
<dbReference type="SMART" id="SM00698">
    <property type="entry name" value="MORN"/>
    <property type="match status" value="9"/>
</dbReference>
<comment type="subcellular location">
    <subcellularLocation>
        <location evidence="1">Cell projection</location>
        <location evidence="1">Cilium</location>
        <location evidence="1">Flagellum</location>
    </subcellularLocation>
    <subcellularLocation>
        <location evidence="2">Cytoplasm</location>
        <location evidence="2">Cytoskeleton</location>
        <location evidence="2">Cilium axoneme</location>
    </subcellularLocation>
</comment>
<feature type="compositionally biased region" description="Basic and acidic residues" evidence="9">
    <location>
        <begin position="706"/>
        <end position="717"/>
    </location>
</feature>
<evidence type="ECO:0000256" key="4">
    <source>
        <dbReference type="ARBA" id="ARBA00022737"/>
    </source>
</evidence>
<protein>
    <submittedName>
        <fullName evidence="10">Uncharacterized protein</fullName>
    </submittedName>
</protein>
<evidence type="ECO:0000256" key="9">
    <source>
        <dbReference type="SAM" id="MobiDB-lite"/>
    </source>
</evidence>